<evidence type="ECO:0000313" key="2">
    <source>
        <dbReference type="EMBL" id="CAB4152193.1"/>
    </source>
</evidence>
<name>A0A6J5N4E8_9CAUD</name>
<protein>
    <submittedName>
        <fullName evidence="2">XtmB Phage terminase large subunit</fullName>
    </submittedName>
</protein>
<dbReference type="PANTHER" id="PTHR39184">
    <property type="match status" value="1"/>
</dbReference>
<dbReference type="InterPro" id="IPR027417">
    <property type="entry name" value="P-loop_NTPase"/>
</dbReference>
<dbReference type="Pfam" id="PF04466">
    <property type="entry name" value="Terminase_3"/>
    <property type="match status" value="1"/>
</dbReference>
<dbReference type="PANTHER" id="PTHR39184:SF1">
    <property type="entry name" value="PBSX PHAGE TERMINASE LARGE SUBUNIT"/>
    <property type="match status" value="1"/>
</dbReference>
<feature type="domain" description="Phage terminase large subunit N-terminal" evidence="1">
    <location>
        <begin position="79"/>
        <end position="202"/>
    </location>
</feature>
<dbReference type="EMBL" id="LR796568">
    <property type="protein sequence ID" value="CAB4152193.1"/>
    <property type="molecule type" value="Genomic_DNA"/>
</dbReference>
<dbReference type="InterPro" id="IPR035412">
    <property type="entry name" value="Terminase_L_N"/>
</dbReference>
<reference evidence="2" key="1">
    <citation type="submission" date="2020-04" db="EMBL/GenBank/DDBJ databases">
        <authorList>
            <person name="Chiriac C."/>
            <person name="Salcher M."/>
            <person name="Ghai R."/>
            <person name="Kavagutti S V."/>
        </authorList>
    </citation>
    <scope>NUCLEOTIDE SEQUENCE</scope>
</reference>
<proteinExistence type="predicted"/>
<dbReference type="Gene3D" id="3.40.50.300">
    <property type="entry name" value="P-loop containing nucleotide triphosphate hydrolases"/>
    <property type="match status" value="1"/>
</dbReference>
<dbReference type="InterPro" id="IPR052380">
    <property type="entry name" value="Viral_DNA_packaging_terminase"/>
</dbReference>
<evidence type="ECO:0000259" key="1">
    <source>
        <dbReference type="Pfam" id="PF04466"/>
    </source>
</evidence>
<organism evidence="2">
    <name type="scientific">uncultured Caudovirales phage</name>
    <dbReference type="NCBI Taxonomy" id="2100421"/>
    <lineage>
        <taxon>Viruses</taxon>
        <taxon>Duplodnaviria</taxon>
        <taxon>Heunggongvirae</taxon>
        <taxon>Uroviricota</taxon>
        <taxon>Caudoviricetes</taxon>
        <taxon>Peduoviridae</taxon>
        <taxon>Maltschvirus</taxon>
        <taxon>Maltschvirus maltsch</taxon>
    </lineage>
</organism>
<gene>
    <name evidence="2" type="ORF">UFOVP595_54</name>
</gene>
<accession>A0A6J5N4E8</accession>
<sequence>MFETTELFDENINATTKIVVNQGGTWSSKTYSILQALSYIALTDAGCLITIVGQDIPNLKRGALRDFQNIYLDTPLIETEILSFNKSERTFHFRNGSIIEFQSYDNQQDAKSGKRDYLFINEANGIDVNICKQLIIRTKKKVFIDYNPDAEFWVHEEYLNNPIATFLYSDYRNNPYVPQSIIDEIEGLKAIDYELWKVYARGVTGRIEGLIYRHWNTSNAFPTDIPFVYGLDFGYNHPTALIKTGWSDTTLYAQELIYESGLTTAALIDRMRNLDLGSVQIYGDAARPDTIEELYQAGFNVYSAEKPVKDGINAIKSKPLFVIDSPNLVKELRTYKWKVDKNNKPLDEPVKFNDDGMDAMRYGFYNGLKAANKKISWF</sequence>
<dbReference type="Gene3D" id="3.30.420.280">
    <property type="match status" value="1"/>
</dbReference>